<feature type="domain" description="Leucine-binding protein" evidence="5">
    <location>
        <begin position="31"/>
        <end position="347"/>
    </location>
</feature>
<reference evidence="7" key="1">
    <citation type="submission" date="2009-11" db="EMBL/GenBank/DDBJ databases">
        <title>The complete genome of Sulfurospirillum deleyianum DSM 6946.</title>
        <authorList>
            <consortium name="US DOE Joint Genome Institute (JGI-PGF)"/>
            <person name="Lucas S."/>
            <person name="Copeland A."/>
            <person name="Lapidus A."/>
            <person name="Glavina del Rio T."/>
            <person name="Dalin E."/>
            <person name="Tice H."/>
            <person name="Bruce D."/>
            <person name="Goodwin L."/>
            <person name="Pitluck S."/>
            <person name="Kyrpides N."/>
            <person name="Mavromatis K."/>
            <person name="Ivanova N."/>
            <person name="Ovchinnikova G."/>
            <person name="Munk A.C."/>
            <person name="Lu M."/>
            <person name="Brettin T."/>
            <person name="Detter J.C."/>
            <person name="Han C."/>
            <person name="Tapia R."/>
            <person name="Larimer F."/>
            <person name="Land M."/>
            <person name="Hauser L."/>
            <person name="Markowitz V."/>
            <person name="Cheng J.F."/>
            <person name="Hugenholtz P."/>
            <person name="Woyke T."/>
            <person name="Wu D."/>
            <person name="Aumann P."/>
            <person name="Schneider S."/>
            <person name="Lang E."/>
            <person name="Spring S."/>
            <person name="Klenk H.P."/>
            <person name="Eisen J.A."/>
        </authorList>
    </citation>
    <scope>NUCLEOTIDE SEQUENCE [LARGE SCALE GENOMIC DNA]</scope>
    <source>
        <strain evidence="7">ATCC 51133 / DSM 6946 / 5175</strain>
    </source>
</reference>
<sequence length="388" mass="43840">MRYIAGVLFFLLTLLLLDYSISHRKFEGDVIRLGMSGPFSGGLNSVGNQFLLGSQIYLKNLNEEGGIHGRKIEIIAKDDRYEPKLAIENAYHLIENEKIFAFLGVIGTPSAEAIFPIAIEKNIPFIGAYSGAEFLRKPQNPIVLNARASDLDEIEKLVHYYTHMFNYKRFALFYQNDAYGMAALHGAQSALARENLILIGEGSYKRNTLSVGNALYEIEQTNPEVILMAGSTHAVAEFIKRARKSGKIRHDVKFGLSSFVEPKPLIELLHGKGEGIVFAQVVPSPWTSEVTEVQEYRRLMQKYYPKEALSHVSLEGYFAARMVSEVFKSLGKTFTKNDFIEALGTFSKTLDENVISKNRDERCKCLHNVHLSEYVDEDFYLVRSTNEE</sequence>
<dbReference type="CDD" id="cd19978">
    <property type="entry name" value="PBP1_ABC_ligand_binding-like"/>
    <property type="match status" value="1"/>
</dbReference>
<evidence type="ECO:0000313" key="6">
    <source>
        <dbReference type="EMBL" id="ACZ11146.1"/>
    </source>
</evidence>
<keyword evidence="4" id="KW-0029">Amino-acid transport</keyword>
<gene>
    <name evidence="6" type="ordered locus">Sdel_0108</name>
</gene>
<keyword evidence="7" id="KW-1185">Reference proteome</keyword>
<evidence type="ECO:0000256" key="1">
    <source>
        <dbReference type="ARBA" id="ARBA00010062"/>
    </source>
</evidence>
<organism evidence="6 7">
    <name type="scientific">Sulfurospirillum deleyianum (strain ATCC 51133 / DSM 6946 / 5175)</name>
    <dbReference type="NCBI Taxonomy" id="525898"/>
    <lineage>
        <taxon>Bacteria</taxon>
        <taxon>Pseudomonadati</taxon>
        <taxon>Campylobacterota</taxon>
        <taxon>Epsilonproteobacteria</taxon>
        <taxon>Campylobacterales</taxon>
        <taxon>Sulfurospirillaceae</taxon>
        <taxon>Sulfurospirillum</taxon>
    </lineage>
</organism>
<keyword evidence="2" id="KW-0813">Transport</keyword>
<dbReference type="AlphaFoldDB" id="D1AZ08"/>
<accession>D1AZ08</accession>
<keyword evidence="3" id="KW-0732">Signal</keyword>
<evidence type="ECO:0000256" key="4">
    <source>
        <dbReference type="ARBA" id="ARBA00022970"/>
    </source>
</evidence>
<dbReference type="eggNOG" id="COG0683">
    <property type="taxonomic scope" value="Bacteria"/>
</dbReference>
<dbReference type="PANTHER" id="PTHR47235">
    <property type="entry name" value="BLR6548 PROTEIN"/>
    <property type="match status" value="1"/>
</dbReference>
<dbReference type="OrthoDB" id="9777352at2"/>
<dbReference type="STRING" id="525898.Sdel_0108"/>
<dbReference type="SUPFAM" id="SSF53822">
    <property type="entry name" value="Periplasmic binding protein-like I"/>
    <property type="match status" value="1"/>
</dbReference>
<dbReference type="RefSeq" id="WP_012855912.1">
    <property type="nucleotide sequence ID" value="NC_013512.1"/>
</dbReference>
<dbReference type="PRINTS" id="PR00337">
    <property type="entry name" value="LEUILEVALBP"/>
</dbReference>
<dbReference type="Proteomes" id="UP000002222">
    <property type="component" value="Chromosome"/>
</dbReference>
<dbReference type="InterPro" id="IPR000709">
    <property type="entry name" value="Leu_Ile_Val-bd"/>
</dbReference>
<protein>
    <submittedName>
        <fullName evidence="6">Extracellular ligand-binding receptor</fullName>
    </submittedName>
</protein>
<dbReference type="InterPro" id="IPR028082">
    <property type="entry name" value="Peripla_BP_I"/>
</dbReference>
<dbReference type="HOGENOM" id="CLU_027128_7_1_7"/>
<reference evidence="6 7" key="2">
    <citation type="journal article" date="2010" name="Stand. Genomic Sci.">
        <title>Complete genome sequence of Sulfurospirillum deleyianum type strain (5175).</title>
        <authorList>
            <person name="Sikorski J."/>
            <person name="Lapidus A."/>
            <person name="Copeland A."/>
            <person name="Glavina Del Rio T."/>
            <person name="Nolan M."/>
            <person name="Lucas S."/>
            <person name="Chen F."/>
            <person name="Tice H."/>
            <person name="Cheng J.F."/>
            <person name="Saunders E."/>
            <person name="Bruce D."/>
            <person name="Goodwin L."/>
            <person name="Pitluck S."/>
            <person name="Ovchinnikova G."/>
            <person name="Pati A."/>
            <person name="Ivanova N."/>
            <person name="Mavromatis K."/>
            <person name="Chen A."/>
            <person name="Palaniappan K."/>
            <person name="Chain P."/>
            <person name="Land M."/>
            <person name="Hauser L."/>
            <person name="Chang Y.J."/>
            <person name="Jeffries C.D."/>
            <person name="Brettin T."/>
            <person name="Detter J.C."/>
            <person name="Han C."/>
            <person name="Rohde M."/>
            <person name="Lang E."/>
            <person name="Spring S."/>
            <person name="Goker M."/>
            <person name="Bristow J."/>
            <person name="Eisen J.A."/>
            <person name="Markowitz V."/>
            <person name="Hugenholtz P."/>
            <person name="Kyrpides N.C."/>
            <person name="Klenk H.P."/>
        </authorList>
    </citation>
    <scope>NUCLEOTIDE SEQUENCE [LARGE SCALE GENOMIC DNA]</scope>
    <source>
        <strain evidence="7">ATCC 51133 / DSM 6946 / 5175</strain>
    </source>
</reference>
<name>D1AZ08_SULD5</name>
<dbReference type="EMBL" id="CP001816">
    <property type="protein sequence ID" value="ACZ11146.1"/>
    <property type="molecule type" value="Genomic_DNA"/>
</dbReference>
<evidence type="ECO:0000313" key="7">
    <source>
        <dbReference type="Proteomes" id="UP000002222"/>
    </source>
</evidence>
<dbReference type="Pfam" id="PF13458">
    <property type="entry name" value="Peripla_BP_6"/>
    <property type="match status" value="1"/>
</dbReference>
<dbReference type="GO" id="GO:0006865">
    <property type="term" value="P:amino acid transport"/>
    <property type="evidence" value="ECO:0007669"/>
    <property type="project" value="UniProtKB-KW"/>
</dbReference>
<dbReference type="Gene3D" id="3.40.50.2300">
    <property type="match status" value="2"/>
</dbReference>
<dbReference type="KEGG" id="sdl:Sdel_0108"/>
<comment type="similarity">
    <text evidence="1">Belongs to the leucine-binding protein family.</text>
</comment>
<dbReference type="PANTHER" id="PTHR47235:SF1">
    <property type="entry name" value="BLR6548 PROTEIN"/>
    <property type="match status" value="1"/>
</dbReference>
<evidence type="ECO:0000259" key="5">
    <source>
        <dbReference type="Pfam" id="PF13458"/>
    </source>
</evidence>
<proteinExistence type="inferred from homology"/>
<evidence type="ECO:0000256" key="3">
    <source>
        <dbReference type="ARBA" id="ARBA00022729"/>
    </source>
</evidence>
<evidence type="ECO:0000256" key="2">
    <source>
        <dbReference type="ARBA" id="ARBA00022448"/>
    </source>
</evidence>
<keyword evidence="6" id="KW-0675">Receptor</keyword>
<dbReference type="InterPro" id="IPR028081">
    <property type="entry name" value="Leu-bd"/>
</dbReference>